<gene>
    <name evidence="2" type="ORF">D0436_25235</name>
</gene>
<dbReference type="Proteomes" id="UP000321124">
    <property type="component" value="Plasmid pNi1-3"/>
</dbReference>
<evidence type="ECO:0000313" key="3">
    <source>
        <dbReference type="Proteomes" id="UP000321124"/>
    </source>
</evidence>
<dbReference type="AlphaFoldDB" id="A0A8F3ILL4"/>
<protein>
    <recommendedName>
        <fullName evidence="4">CHAT domain-containing protein</fullName>
    </recommendedName>
</protein>
<dbReference type="EMBL" id="CP076856">
    <property type="protein sequence ID" value="QWY79241.1"/>
    <property type="molecule type" value="Genomic_DNA"/>
</dbReference>
<proteinExistence type="predicted"/>
<evidence type="ECO:0008006" key="4">
    <source>
        <dbReference type="Google" id="ProtNLM"/>
    </source>
</evidence>
<dbReference type="RefSeq" id="WP_208660797.1">
    <property type="nucleotide sequence ID" value="NZ_CP076856.1"/>
</dbReference>
<accession>A0A8F3ILL4</accession>
<organism evidence="2 3">
    <name type="scientific">Shewanella decolorationis</name>
    <dbReference type="NCBI Taxonomy" id="256839"/>
    <lineage>
        <taxon>Bacteria</taxon>
        <taxon>Pseudomonadati</taxon>
        <taxon>Pseudomonadota</taxon>
        <taxon>Gammaproteobacteria</taxon>
        <taxon>Alteromonadales</taxon>
        <taxon>Shewanellaceae</taxon>
        <taxon>Shewanella</taxon>
    </lineage>
</organism>
<feature type="compositionally biased region" description="Low complexity" evidence="1">
    <location>
        <begin position="41"/>
        <end position="56"/>
    </location>
</feature>
<feature type="compositionally biased region" description="Basic and acidic residues" evidence="1">
    <location>
        <begin position="58"/>
        <end position="116"/>
    </location>
</feature>
<sequence>MSLLDSYRRNVTRKREEIAKLQQGKAKEQTKIANLSGKINSASQALSRTSSASTAKSKLREIERHQKEQAAAEKKVADFDNKIARKQKELSDEQKKVSREEEKDSKQRQRESERQARAHQSRMNQINSTLDKHEGLHRSTIATLKRLQDLPEKIVVLFLASNPADAQQLRLDEEARSIGDMIRKAKHRDSVSFESRWAVQPMDVLQAINELNPTIVHFSGHGSDSDEIVFQDANGNAKMVSKEAIVQTMMASSSNIRLVFFNTCYSYNQAEAITAHVEAAIGMNTSIGDDAARVFSSQFYSAIGFGYSVKKAFEQAKALVMMEGLNEENTPELFVQEGLDPIDLIIVRPIDLENKPLESRDKY</sequence>
<dbReference type="KEGG" id="sdeo:D0436_25235"/>
<evidence type="ECO:0000313" key="2">
    <source>
        <dbReference type="EMBL" id="QWY79241.1"/>
    </source>
</evidence>
<geneLocation type="plasmid" evidence="2 3">
    <name>pNi1-3</name>
</geneLocation>
<name>A0A8F3ILL4_9GAMM</name>
<keyword evidence="2" id="KW-0614">Plasmid</keyword>
<feature type="region of interest" description="Disordered" evidence="1">
    <location>
        <begin position="40"/>
        <end position="128"/>
    </location>
</feature>
<evidence type="ECO:0000256" key="1">
    <source>
        <dbReference type="SAM" id="MobiDB-lite"/>
    </source>
</evidence>
<reference evidence="2" key="1">
    <citation type="submission" date="2021-06" db="EMBL/GenBank/DDBJ databases">
        <title>The First Complete Genome Sequence of Species Shewanella decolorationis, from a Bioremediation Competent Strain Ni1-3.</title>
        <authorList>
            <person name="Wang Y."/>
            <person name="Cai X."/>
            <person name="Mao Y."/>
        </authorList>
    </citation>
    <scope>NUCLEOTIDE SEQUENCE</scope>
    <source>
        <plasmid evidence="2">pNi1-3</plasmid>
    </source>
</reference>